<proteinExistence type="predicted"/>
<evidence type="ECO:0000313" key="1">
    <source>
        <dbReference type="EMBL" id="JAI04430.1"/>
    </source>
</evidence>
<dbReference type="AlphaFoldDB" id="A0A0E9XP72"/>
<reference evidence="1" key="1">
    <citation type="submission" date="2014-11" db="EMBL/GenBank/DDBJ databases">
        <authorList>
            <person name="Amaro Gonzalez C."/>
        </authorList>
    </citation>
    <scope>NUCLEOTIDE SEQUENCE</scope>
</reference>
<dbReference type="EMBL" id="GBXM01004148">
    <property type="protein sequence ID" value="JAI04430.1"/>
    <property type="molecule type" value="Transcribed_RNA"/>
</dbReference>
<name>A0A0E9XP72_ANGAN</name>
<reference evidence="1" key="2">
    <citation type="journal article" date="2015" name="Fish Shellfish Immunol.">
        <title>Early steps in the European eel (Anguilla anguilla)-Vibrio vulnificus interaction in the gills: Role of the RtxA13 toxin.</title>
        <authorList>
            <person name="Callol A."/>
            <person name="Pajuelo D."/>
            <person name="Ebbesson L."/>
            <person name="Teles M."/>
            <person name="MacKenzie S."/>
            <person name="Amaro C."/>
        </authorList>
    </citation>
    <scope>NUCLEOTIDE SEQUENCE</scope>
</reference>
<sequence>MVLESFVVWEFTSAHISEYSYKHTENVIQHTFTNNASYQRNNISLTK</sequence>
<accession>A0A0E9XP72</accession>
<protein>
    <submittedName>
        <fullName evidence="1">Uncharacterized protein</fullName>
    </submittedName>
</protein>
<organism evidence="1">
    <name type="scientific">Anguilla anguilla</name>
    <name type="common">European freshwater eel</name>
    <name type="synonym">Muraena anguilla</name>
    <dbReference type="NCBI Taxonomy" id="7936"/>
    <lineage>
        <taxon>Eukaryota</taxon>
        <taxon>Metazoa</taxon>
        <taxon>Chordata</taxon>
        <taxon>Craniata</taxon>
        <taxon>Vertebrata</taxon>
        <taxon>Euteleostomi</taxon>
        <taxon>Actinopterygii</taxon>
        <taxon>Neopterygii</taxon>
        <taxon>Teleostei</taxon>
        <taxon>Anguilliformes</taxon>
        <taxon>Anguillidae</taxon>
        <taxon>Anguilla</taxon>
    </lineage>
</organism>